<dbReference type="EMBL" id="CP014518">
    <property type="protein sequence ID" value="AMM34135.1"/>
    <property type="molecule type" value="Genomic_DNA"/>
</dbReference>
<proteinExistence type="predicted"/>
<dbReference type="Proteomes" id="UP000070134">
    <property type="component" value="Chromosome"/>
</dbReference>
<accession>A0A127A678</accession>
<feature type="signal peptide" evidence="1">
    <location>
        <begin position="1"/>
        <end position="32"/>
    </location>
</feature>
<sequence length="166" mass="16186" precursor="true">MNKLMQLRGGRGVSAAATAAALVLGGGAAASAYWGTTGSGSGSQTAGQLQVLTTEALAQPAGGQQPITPGGAADAAVRVTNPNSYPVELYSVASAGPATADAAHAQCVTTGITFQNPAVPLAPTVTVPASGSLTVVLPGAVAMDLTSDPGCQGASFRIPLTLEVRK</sequence>
<organism evidence="2 3">
    <name type="scientific">Sinomonas atrocyanea</name>
    <dbReference type="NCBI Taxonomy" id="37927"/>
    <lineage>
        <taxon>Bacteria</taxon>
        <taxon>Bacillati</taxon>
        <taxon>Actinomycetota</taxon>
        <taxon>Actinomycetes</taxon>
        <taxon>Micrococcales</taxon>
        <taxon>Micrococcaceae</taxon>
        <taxon>Sinomonas</taxon>
    </lineage>
</organism>
<dbReference type="OrthoDB" id="3637162at2"/>
<dbReference type="KEGG" id="satk:SA2016_3475"/>
<protein>
    <recommendedName>
        <fullName evidence="4">Ribosomally synthesized peptide with SipW-like signal peptide</fullName>
    </recommendedName>
</protein>
<dbReference type="PATRIC" id="fig|37927.3.peg.3566"/>
<evidence type="ECO:0000313" key="2">
    <source>
        <dbReference type="EMBL" id="AMM34135.1"/>
    </source>
</evidence>
<feature type="chain" id="PRO_5039430121" description="Ribosomally synthesized peptide with SipW-like signal peptide" evidence="1">
    <location>
        <begin position="33"/>
        <end position="166"/>
    </location>
</feature>
<evidence type="ECO:0000256" key="1">
    <source>
        <dbReference type="SAM" id="SignalP"/>
    </source>
</evidence>
<dbReference type="AlphaFoldDB" id="A0A127A678"/>
<evidence type="ECO:0000313" key="3">
    <source>
        <dbReference type="Proteomes" id="UP000070134"/>
    </source>
</evidence>
<dbReference type="STRING" id="37927.SA2016_3475"/>
<keyword evidence="3" id="KW-1185">Reference proteome</keyword>
<evidence type="ECO:0008006" key="4">
    <source>
        <dbReference type="Google" id="ProtNLM"/>
    </source>
</evidence>
<gene>
    <name evidence="2" type="ORF">SA2016_3475</name>
</gene>
<keyword evidence="1" id="KW-0732">Signal</keyword>
<dbReference type="RefSeq" id="WP_141305610.1">
    <property type="nucleotide sequence ID" value="NZ_BJMO01000038.1"/>
</dbReference>
<reference evidence="2 3" key="1">
    <citation type="submission" date="2016-02" db="EMBL/GenBank/DDBJ databases">
        <title>Complete genome of Sinomonas atrocyanea KCTC 3377.</title>
        <authorList>
            <person name="Kim K.M."/>
        </authorList>
    </citation>
    <scope>NUCLEOTIDE SEQUENCE [LARGE SCALE GENOMIC DNA]</scope>
    <source>
        <strain evidence="2 3">KCTC 3377</strain>
    </source>
</reference>
<name>A0A127A678_9MICC</name>